<evidence type="ECO:0000259" key="2">
    <source>
        <dbReference type="Pfam" id="PF07883"/>
    </source>
</evidence>
<dbReference type="InterPro" id="IPR014710">
    <property type="entry name" value="RmlC-like_jellyroll"/>
</dbReference>
<organism evidence="3 4">
    <name type="scientific">Collibacillus ludicampi</name>
    <dbReference type="NCBI Taxonomy" id="2771369"/>
    <lineage>
        <taxon>Bacteria</taxon>
        <taxon>Bacillati</taxon>
        <taxon>Bacillota</taxon>
        <taxon>Bacilli</taxon>
        <taxon>Bacillales</taxon>
        <taxon>Alicyclobacillaceae</taxon>
        <taxon>Collibacillus</taxon>
    </lineage>
</organism>
<gene>
    <name evidence="3" type="ORF">DNHGIG_20320</name>
</gene>
<comment type="caution">
    <text evidence="3">The sequence shown here is derived from an EMBL/GenBank/DDBJ whole genome shotgun (WGS) entry which is preliminary data.</text>
</comment>
<dbReference type="SUPFAM" id="SSF51182">
    <property type="entry name" value="RmlC-like cupins"/>
    <property type="match status" value="1"/>
</dbReference>
<dbReference type="EMBL" id="BOQE01000001">
    <property type="protein sequence ID" value="GIM46483.1"/>
    <property type="molecule type" value="Genomic_DNA"/>
</dbReference>
<accession>A0AAV4LFP0</accession>
<dbReference type="PANTHER" id="PTHR35848">
    <property type="entry name" value="OXALATE-BINDING PROTEIN"/>
    <property type="match status" value="1"/>
</dbReference>
<dbReference type="PANTHER" id="PTHR35848:SF6">
    <property type="entry name" value="CUPIN TYPE-2 DOMAIN-CONTAINING PROTEIN"/>
    <property type="match status" value="1"/>
</dbReference>
<dbReference type="CDD" id="cd06985">
    <property type="entry name" value="cupin_BF4112"/>
    <property type="match status" value="1"/>
</dbReference>
<evidence type="ECO:0000313" key="3">
    <source>
        <dbReference type="EMBL" id="GIM46483.1"/>
    </source>
</evidence>
<proteinExistence type="predicted"/>
<evidence type="ECO:0000313" key="4">
    <source>
        <dbReference type="Proteomes" id="UP001057291"/>
    </source>
</evidence>
<name>A0AAV4LFP0_9BACL</name>
<reference evidence="3" key="1">
    <citation type="journal article" date="2023" name="Int. J. Syst. Evol. Microbiol.">
        <title>Collibacillus ludicampi gen. nov., sp. nov., a new soil bacterium of the family Alicyclobacillaceae.</title>
        <authorList>
            <person name="Jojima T."/>
            <person name="Ioku Y."/>
            <person name="Fukuta Y."/>
            <person name="Shirasaka N."/>
            <person name="Matsumura Y."/>
            <person name="Mori M."/>
        </authorList>
    </citation>
    <scope>NUCLEOTIDE SEQUENCE</scope>
    <source>
        <strain evidence="3">TP075</strain>
    </source>
</reference>
<evidence type="ECO:0000256" key="1">
    <source>
        <dbReference type="ARBA" id="ARBA00022723"/>
    </source>
</evidence>
<dbReference type="Pfam" id="PF07883">
    <property type="entry name" value="Cupin_2"/>
    <property type="match status" value="1"/>
</dbReference>
<keyword evidence="4" id="KW-1185">Reference proteome</keyword>
<feature type="domain" description="Cupin type-2" evidence="2">
    <location>
        <begin position="41"/>
        <end position="108"/>
    </location>
</feature>
<dbReference type="InterPro" id="IPR011051">
    <property type="entry name" value="RmlC_Cupin_sf"/>
</dbReference>
<dbReference type="GO" id="GO:0046872">
    <property type="term" value="F:metal ion binding"/>
    <property type="evidence" value="ECO:0007669"/>
    <property type="project" value="UniProtKB-KW"/>
</dbReference>
<protein>
    <submittedName>
        <fullName evidence="3">Cupin</fullName>
    </submittedName>
</protein>
<dbReference type="InterPro" id="IPR013096">
    <property type="entry name" value="Cupin_2"/>
</dbReference>
<dbReference type="Gene3D" id="2.60.120.10">
    <property type="entry name" value="Jelly Rolls"/>
    <property type="match status" value="1"/>
</dbReference>
<dbReference type="InterPro" id="IPR051610">
    <property type="entry name" value="GPI/OXD"/>
</dbReference>
<keyword evidence="1" id="KW-0479">Metal-binding</keyword>
<dbReference type="Proteomes" id="UP001057291">
    <property type="component" value="Unassembled WGS sequence"/>
</dbReference>
<dbReference type="AlphaFoldDB" id="A0AAV4LFP0"/>
<sequence>MNGQMSKGQNFTSIQVDWANMQKVFLKDTLQLTGMEVSLNRLPPGEGSHFRHKHKQNEELFIIVKGSGQLQVDGKIIDVREGTSIRVAPDGVRAIRNNSSEDLYYICIQAKEGSLTAYTKTDGIITDKTVEW</sequence>